<dbReference type="PANTHER" id="PTHR40780">
    <property type="entry name" value="DUF3669 DOMAIN-CONTAINING PROTEIN"/>
    <property type="match status" value="1"/>
</dbReference>
<dbReference type="PANTHER" id="PTHR40780:SF2">
    <property type="entry name" value="DUF3669 DOMAIN-CONTAINING PROTEIN"/>
    <property type="match status" value="1"/>
</dbReference>
<evidence type="ECO:0000313" key="2">
    <source>
        <dbReference type="EMBL" id="PGH16116.1"/>
    </source>
</evidence>
<feature type="domain" description="DUF3669" evidence="1">
    <location>
        <begin position="270"/>
        <end position="334"/>
    </location>
</feature>
<evidence type="ECO:0000259" key="1">
    <source>
        <dbReference type="Pfam" id="PF12417"/>
    </source>
</evidence>
<comment type="caution">
    <text evidence="2">The sequence shown here is derived from an EMBL/GenBank/DDBJ whole genome shotgun (WGS) entry which is preliminary data.</text>
</comment>
<proteinExistence type="predicted"/>
<dbReference type="Pfam" id="PF12417">
    <property type="entry name" value="DUF3669"/>
    <property type="match status" value="1"/>
</dbReference>
<name>A0A2B7Y3P9_POLH7</name>
<evidence type="ECO:0000313" key="3">
    <source>
        <dbReference type="Proteomes" id="UP000224634"/>
    </source>
</evidence>
<reference evidence="2 3" key="1">
    <citation type="submission" date="2017-10" db="EMBL/GenBank/DDBJ databases">
        <title>Comparative genomics in systemic dimorphic fungi from Ajellomycetaceae.</title>
        <authorList>
            <person name="Munoz J.F."/>
            <person name="Mcewen J.G."/>
            <person name="Clay O.K."/>
            <person name="Cuomo C.A."/>
        </authorList>
    </citation>
    <scope>NUCLEOTIDE SEQUENCE [LARGE SCALE GENOMIC DNA]</scope>
    <source>
        <strain evidence="2 3">UAMH7299</strain>
    </source>
</reference>
<protein>
    <recommendedName>
        <fullName evidence="1">DUF3669 domain-containing protein</fullName>
    </recommendedName>
</protein>
<sequence length="380" mass="43214">MDISQLLCDSPESLPNGSTADDTAANVLFQEIGRGSCGTVFQHNNTTAALKVANKEDGELWNEYLMLARVQYGFKNINLSHNLRAPDIAYFVSDGDSEWWDSHETYFPPRLRNMKPQVLYIERILPIPAPIRQRLIDRHCPEDMKANARDDPLNEACLLRVHLGKRRPESGLDQLRSFFLRNFTIYQGEVGEDIPGGQRYDVRNVECLMGQALAAMHWKVRIDADGVKFVLGMDGKSRWHHLVPSQIAALPENISTWPLTQSTPEPMMRLWLFDSNRCKDMPKNGKGVQQAVQVFCHSDSHFPRPSRKADSNNELWHKFVNAYMETANSILKDEESISVKALPGIFIICCTYWITNDENMNSEESKKPLGKAQSAADEVY</sequence>
<organism evidence="2 3">
    <name type="scientific">Polytolypa hystricis (strain UAMH7299)</name>
    <dbReference type="NCBI Taxonomy" id="1447883"/>
    <lineage>
        <taxon>Eukaryota</taxon>
        <taxon>Fungi</taxon>
        <taxon>Dikarya</taxon>
        <taxon>Ascomycota</taxon>
        <taxon>Pezizomycotina</taxon>
        <taxon>Eurotiomycetes</taxon>
        <taxon>Eurotiomycetidae</taxon>
        <taxon>Onygenales</taxon>
        <taxon>Onygenales incertae sedis</taxon>
        <taxon>Polytolypa</taxon>
    </lineage>
</organism>
<keyword evidence="3" id="KW-1185">Reference proteome</keyword>
<gene>
    <name evidence="2" type="ORF">AJ80_05331</name>
</gene>
<dbReference type="Proteomes" id="UP000224634">
    <property type="component" value="Unassembled WGS sequence"/>
</dbReference>
<accession>A0A2B7Y3P9</accession>
<dbReference type="OrthoDB" id="2993351at2759"/>
<dbReference type="InterPro" id="IPR022137">
    <property type="entry name" value="Znf_prot_DUF3669"/>
</dbReference>
<dbReference type="AlphaFoldDB" id="A0A2B7Y3P9"/>
<dbReference type="EMBL" id="PDNA01000076">
    <property type="protein sequence ID" value="PGH16116.1"/>
    <property type="molecule type" value="Genomic_DNA"/>
</dbReference>